<dbReference type="InterPro" id="IPR004146">
    <property type="entry name" value="DC1"/>
</dbReference>
<dbReference type="KEGG" id="jre:109000446"/>
<dbReference type="InterPro" id="IPR002219">
    <property type="entry name" value="PKC_DAG/PE"/>
</dbReference>
<accession>A0A2I4FMG4</accession>
<evidence type="ECO:0000256" key="3">
    <source>
        <dbReference type="ARBA" id="ARBA00022833"/>
    </source>
</evidence>
<dbReference type="GeneID" id="109000446"/>
<keyword evidence="2" id="KW-0677">Repeat</keyword>
<dbReference type="PROSITE" id="PS50081">
    <property type="entry name" value="ZF_DAG_PE_2"/>
    <property type="match status" value="1"/>
</dbReference>
<proteinExistence type="predicted"/>
<dbReference type="STRING" id="51240.A0A2I4FMG4"/>
<dbReference type="PANTHER" id="PTHR47841">
    <property type="entry name" value="DIACYLGLYCEROL KINASE THETA-LIKE-RELATED"/>
    <property type="match status" value="1"/>
</dbReference>
<dbReference type="OrthoDB" id="1909414at2759"/>
<dbReference type="InterPro" id="IPR046349">
    <property type="entry name" value="C1-like_sf"/>
</dbReference>
<dbReference type="GO" id="GO:0016301">
    <property type="term" value="F:kinase activity"/>
    <property type="evidence" value="ECO:0007669"/>
    <property type="project" value="UniProtKB-KW"/>
</dbReference>
<protein>
    <submittedName>
        <fullName evidence="5">Diacylglycerol kinase theta</fullName>
    </submittedName>
</protein>
<organism evidence="4 5">
    <name type="scientific">Juglans regia</name>
    <name type="common">English walnut</name>
    <dbReference type="NCBI Taxonomy" id="51240"/>
    <lineage>
        <taxon>Eukaryota</taxon>
        <taxon>Viridiplantae</taxon>
        <taxon>Streptophyta</taxon>
        <taxon>Embryophyta</taxon>
        <taxon>Tracheophyta</taxon>
        <taxon>Spermatophyta</taxon>
        <taxon>Magnoliopsida</taxon>
        <taxon>eudicotyledons</taxon>
        <taxon>Gunneridae</taxon>
        <taxon>Pentapetalae</taxon>
        <taxon>rosids</taxon>
        <taxon>fabids</taxon>
        <taxon>Fagales</taxon>
        <taxon>Juglandaceae</taxon>
        <taxon>Juglans</taxon>
    </lineage>
</organism>
<dbReference type="Pfam" id="PF03107">
    <property type="entry name" value="C1_2"/>
    <property type="match status" value="3"/>
</dbReference>
<keyword evidence="5" id="KW-0808">Transferase</keyword>
<keyword evidence="5" id="KW-0418">Kinase</keyword>
<dbReference type="AlphaFoldDB" id="A0A2I4FMG4"/>
<evidence type="ECO:0000256" key="2">
    <source>
        <dbReference type="ARBA" id="ARBA00022737"/>
    </source>
</evidence>
<evidence type="ECO:0000313" key="5">
    <source>
        <dbReference type="RefSeq" id="XP_018832854.1"/>
    </source>
</evidence>
<dbReference type="RefSeq" id="XP_018832854.1">
    <property type="nucleotide sequence ID" value="XM_018977309.2"/>
</dbReference>
<dbReference type="GO" id="GO:0046872">
    <property type="term" value="F:metal ion binding"/>
    <property type="evidence" value="ECO:0007669"/>
    <property type="project" value="UniProtKB-KW"/>
</dbReference>
<keyword evidence="3" id="KW-0862">Zinc</keyword>
<gene>
    <name evidence="5" type="primary">LOC109000446</name>
</gene>
<keyword evidence="1" id="KW-0479">Metal-binding</keyword>
<dbReference type="Proteomes" id="UP000235220">
    <property type="component" value="Chromosome 8"/>
</dbReference>
<reference evidence="5" key="1">
    <citation type="submission" date="2025-08" db="UniProtKB">
        <authorList>
            <consortium name="RefSeq"/>
        </authorList>
    </citation>
    <scope>IDENTIFICATION</scope>
    <source>
        <tissue evidence="5">Leaves</tissue>
    </source>
</reference>
<dbReference type="SUPFAM" id="SSF57889">
    <property type="entry name" value="Cysteine-rich domain"/>
    <property type="match status" value="2"/>
</dbReference>
<evidence type="ECO:0000313" key="4">
    <source>
        <dbReference type="Proteomes" id="UP000235220"/>
    </source>
</evidence>
<sequence length="263" mass="29062">MELPKNPRPTTSVPRKYPLIEFPTSPQLIVGEEMLHFNHPQHPLSKLDLPDHFTCSGCKEYGAGMRFTCQQCDFQLHEFCAHAPPDLKDHPFHYLHQLTFYSKPGKEGKSKCDVCFKPAKGYAFRCSACGFQMHPCCERLSSETSFLCHPAHTLRLVPANMAGANGDSGFVCGVCKRKRSGRVFHCTVCGYHLHAVCAKNMVNGLYANGIKDLEKPSMLGSAFRVVSKVVIVLFEGLVEGMAEGVGEVLGDNLARGKGRNRSS</sequence>
<evidence type="ECO:0000256" key="1">
    <source>
        <dbReference type="ARBA" id="ARBA00022723"/>
    </source>
</evidence>
<dbReference type="PANTHER" id="PTHR47841:SF3">
    <property type="entry name" value="OS09G0492800 PROTEIN"/>
    <property type="match status" value="1"/>
</dbReference>
<dbReference type="Gramene" id="Jr08_10180_p1">
    <property type="protein sequence ID" value="cds.Jr08_10180_p1"/>
    <property type="gene ID" value="Jr08_10180"/>
</dbReference>
<name>A0A2I4FMG4_JUGRE</name>
<keyword evidence="4" id="KW-1185">Reference proteome</keyword>